<evidence type="ECO:0000256" key="2">
    <source>
        <dbReference type="ARBA" id="ARBA00007118"/>
    </source>
</evidence>
<dbReference type="InterPro" id="IPR029479">
    <property type="entry name" value="Nitroreductase"/>
</dbReference>
<reference evidence="10" key="1">
    <citation type="submission" date="2021-05" db="EMBL/GenBank/DDBJ databases">
        <authorList>
            <person name="Tanabe Y."/>
        </authorList>
    </citation>
    <scope>NUCLEOTIDE SEQUENCE</scope>
    <source>
        <strain evidence="10">BOTRYCO-1</strain>
    </source>
</reference>
<dbReference type="InterPro" id="IPR026021">
    <property type="entry name" value="YdjA-like"/>
</dbReference>
<evidence type="ECO:0000256" key="7">
    <source>
        <dbReference type="ARBA" id="ARBA00023027"/>
    </source>
</evidence>
<dbReference type="Proteomes" id="UP001161064">
    <property type="component" value="Unassembled WGS sequence"/>
</dbReference>
<keyword evidence="11" id="KW-1185">Reference proteome</keyword>
<dbReference type="InterPro" id="IPR000415">
    <property type="entry name" value="Nitroreductase-like"/>
</dbReference>
<evidence type="ECO:0000256" key="4">
    <source>
        <dbReference type="ARBA" id="ARBA00022643"/>
    </source>
</evidence>
<evidence type="ECO:0000259" key="9">
    <source>
        <dbReference type="Pfam" id="PF00881"/>
    </source>
</evidence>
<dbReference type="EC" id="1.-.-.-" evidence="8"/>
<keyword evidence="6 8" id="KW-0560">Oxidoreductase</keyword>
<evidence type="ECO:0000256" key="8">
    <source>
        <dbReference type="PIRNR" id="PIRNR000232"/>
    </source>
</evidence>
<reference evidence="10" key="2">
    <citation type="journal article" date="2023" name="ISME Commun">
        <title>Characterization of a bloom-associated alphaproteobacterial lineage, 'Candidatus Phycosocius': insights into freshwater algal-bacterial interactions.</title>
        <authorList>
            <person name="Tanabe Y."/>
            <person name="Yamaguchi H."/>
            <person name="Yoshida M."/>
            <person name="Kai A."/>
            <person name="Okazaki Y."/>
        </authorList>
    </citation>
    <scope>NUCLEOTIDE SEQUENCE</scope>
    <source>
        <strain evidence="10">BOTRYCO-1</strain>
    </source>
</reference>
<proteinExistence type="inferred from homology"/>
<accession>A0ABQ4PXJ8</accession>
<protein>
    <recommendedName>
        <fullName evidence="8">Putative NAD(P)H nitroreductase</fullName>
        <ecNumber evidence="8">1.-.-.-</ecNumber>
    </recommendedName>
</protein>
<dbReference type="PANTHER" id="PTHR43821:SF1">
    <property type="entry name" value="NAD(P)H NITROREDUCTASE YDJA-RELATED"/>
    <property type="match status" value="1"/>
</dbReference>
<dbReference type="RefSeq" id="WP_284360306.1">
    <property type="nucleotide sequence ID" value="NZ_BPFZ01000009.1"/>
</dbReference>
<keyword evidence="7 8" id="KW-0520">NAD</keyword>
<keyword evidence="5 8" id="KW-0521">NADP</keyword>
<dbReference type="PANTHER" id="PTHR43821">
    <property type="entry name" value="NAD(P)H NITROREDUCTASE YDJA-RELATED"/>
    <property type="match status" value="1"/>
</dbReference>
<sequence>MTVTPSELPPHPKEHDDLALPVADRAFLTRLALRRSSKVIHLADPGPDKTTLEAILQIGARVPDHGKLGPWRFIVLTGTHRESLGQKLADLLESRSKDPEPAQLAAERARFLRAPLVIGVVSAPVESSKVPRWEQVLSAGAVCYNVLLTANGFGFSGCWLSEWICYDGAALALLGLASSEQLAGFIYLGTPTQPLRERARPEIGPRVTFWQP</sequence>
<comment type="cofactor">
    <cofactor evidence="1 8">
        <name>FMN</name>
        <dbReference type="ChEBI" id="CHEBI:58210"/>
    </cofactor>
</comment>
<dbReference type="CDD" id="cd02135">
    <property type="entry name" value="YdjA-like"/>
    <property type="match status" value="1"/>
</dbReference>
<dbReference type="SUPFAM" id="SSF55469">
    <property type="entry name" value="FMN-dependent nitroreductase-like"/>
    <property type="match status" value="1"/>
</dbReference>
<evidence type="ECO:0000256" key="1">
    <source>
        <dbReference type="ARBA" id="ARBA00001917"/>
    </source>
</evidence>
<evidence type="ECO:0000313" key="11">
    <source>
        <dbReference type="Proteomes" id="UP001161064"/>
    </source>
</evidence>
<dbReference type="Pfam" id="PF00881">
    <property type="entry name" value="Nitroreductase"/>
    <property type="match status" value="1"/>
</dbReference>
<comment type="similarity">
    <text evidence="2 8">Belongs to the nitroreductase family.</text>
</comment>
<evidence type="ECO:0000256" key="6">
    <source>
        <dbReference type="ARBA" id="ARBA00023002"/>
    </source>
</evidence>
<dbReference type="Gene3D" id="3.40.109.10">
    <property type="entry name" value="NADH Oxidase"/>
    <property type="match status" value="1"/>
</dbReference>
<name>A0ABQ4PXJ8_9PROT</name>
<organism evidence="10 11">
    <name type="scientific">Candidatus Phycosocius spiralis</name>
    <dbReference type="NCBI Taxonomy" id="2815099"/>
    <lineage>
        <taxon>Bacteria</taxon>
        <taxon>Pseudomonadati</taxon>
        <taxon>Pseudomonadota</taxon>
        <taxon>Alphaproteobacteria</taxon>
        <taxon>Caulobacterales</taxon>
        <taxon>Caulobacterales incertae sedis</taxon>
        <taxon>Candidatus Phycosocius</taxon>
    </lineage>
</organism>
<comment type="caution">
    <text evidence="10">The sequence shown here is derived from an EMBL/GenBank/DDBJ whole genome shotgun (WGS) entry which is preliminary data.</text>
</comment>
<dbReference type="PIRSF" id="PIRSF000232">
    <property type="entry name" value="YdjA"/>
    <property type="match status" value="1"/>
</dbReference>
<keyword evidence="4 8" id="KW-0288">FMN</keyword>
<dbReference type="EMBL" id="BPFZ01000009">
    <property type="protein sequence ID" value="GIU67413.1"/>
    <property type="molecule type" value="Genomic_DNA"/>
</dbReference>
<evidence type="ECO:0000313" key="10">
    <source>
        <dbReference type="EMBL" id="GIU67413.1"/>
    </source>
</evidence>
<keyword evidence="3 8" id="KW-0285">Flavoprotein</keyword>
<evidence type="ECO:0000256" key="5">
    <source>
        <dbReference type="ARBA" id="ARBA00022857"/>
    </source>
</evidence>
<dbReference type="InterPro" id="IPR052530">
    <property type="entry name" value="NAD(P)H_nitroreductase"/>
</dbReference>
<feature type="domain" description="Nitroreductase" evidence="9">
    <location>
        <begin position="34"/>
        <end position="189"/>
    </location>
</feature>
<gene>
    <name evidence="10" type="ORF">PsB1_1567</name>
</gene>
<evidence type="ECO:0000256" key="3">
    <source>
        <dbReference type="ARBA" id="ARBA00022630"/>
    </source>
</evidence>